<dbReference type="RefSeq" id="XP_022507278.1">
    <property type="nucleotide sequence ID" value="XM_022660383.1"/>
</dbReference>
<accession>A0A177EUM6</accession>
<dbReference type="InterPro" id="IPR024311">
    <property type="entry name" value="Lipocalin-like"/>
</dbReference>
<keyword evidence="3" id="KW-1185">Reference proteome</keyword>
<evidence type="ECO:0000313" key="2">
    <source>
        <dbReference type="EMBL" id="OAG35326.1"/>
    </source>
</evidence>
<reference evidence="2 3" key="1">
    <citation type="submission" date="2016-03" db="EMBL/GenBank/DDBJ databases">
        <title>Draft genome sequence of the Fonsecaea monophora CBS 269.37.</title>
        <authorList>
            <person name="Bombassaro A."/>
            <person name="Vinicius W.A."/>
            <person name="De Hoog S."/>
            <person name="Sun J."/>
            <person name="Souza E.M."/>
            <person name="Raittz R.T."/>
            <person name="Costa F."/>
            <person name="Leao A.C."/>
            <person name="Tadra-Sfeir M.Z."/>
            <person name="Baura V."/>
            <person name="Balsanelli E."/>
            <person name="Pedrosa F.O."/>
            <person name="Moreno L.F."/>
            <person name="Steffens M.B."/>
            <person name="Xi L."/>
            <person name="Bocca A.L."/>
            <person name="Felipe M.S."/>
            <person name="Teixeira M."/>
            <person name="Telles Filho F.Q."/>
            <person name="Azevedo C.M."/>
            <person name="Gomes R."/>
            <person name="Vicente V.A."/>
        </authorList>
    </citation>
    <scope>NUCLEOTIDE SEQUENCE [LARGE SCALE GENOMIC DNA]</scope>
    <source>
        <strain evidence="2 3">CBS 269.37</strain>
    </source>
</reference>
<organism evidence="2 3">
    <name type="scientific">Fonsecaea monophora</name>
    <dbReference type="NCBI Taxonomy" id="254056"/>
    <lineage>
        <taxon>Eukaryota</taxon>
        <taxon>Fungi</taxon>
        <taxon>Dikarya</taxon>
        <taxon>Ascomycota</taxon>
        <taxon>Pezizomycotina</taxon>
        <taxon>Eurotiomycetes</taxon>
        <taxon>Chaetothyriomycetidae</taxon>
        <taxon>Chaetothyriales</taxon>
        <taxon>Herpotrichiellaceae</taxon>
        <taxon>Fonsecaea</taxon>
    </lineage>
</organism>
<sequence>MSSKAAKLVRSQLAGSWELIEYSLPLEADPANKLYPMTPHVKGIILYTEDGYMSAQLHIPGQRPFEGEQPFDRTVGPEGAAAAEREWAKVGRKYIAYTGEFYIDVDREQPVIKHHMRCASLPYMVTDVQERTFQFEGRSDGNRYLVLGLAEPIKVRGESRQVFVLWKRLPFNERSEPDATREW</sequence>
<feature type="domain" description="Lipocalin-like" evidence="1">
    <location>
        <begin position="15"/>
        <end position="168"/>
    </location>
</feature>
<gene>
    <name evidence="2" type="ORF">AYO21_10466</name>
</gene>
<dbReference type="OrthoDB" id="3904217at2759"/>
<dbReference type="GeneID" id="34605585"/>
<dbReference type="Pfam" id="PF13924">
    <property type="entry name" value="Lipocalin_5"/>
    <property type="match status" value="1"/>
</dbReference>
<dbReference type="AlphaFoldDB" id="A0A177EUM6"/>
<proteinExistence type="predicted"/>
<dbReference type="EMBL" id="LVKK01000121">
    <property type="protein sequence ID" value="OAG35326.1"/>
    <property type="molecule type" value="Genomic_DNA"/>
</dbReference>
<comment type="caution">
    <text evidence="2">The sequence shown here is derived from an EMBL/GenBank/DDBJ whole genome shotgun (WGS) entry which is preliminary data.</text>
</comment>
<evidence type="ECO:0000259" key="1">
    <source>
        <dbReference type="Pfam" id="PF13924"/>
    </source>
</evidence>
<evidence type="ECO:0000313" key="3">
    <source>
        <dbReference type="Proteomes" id="UP000077002"/>
    </source>
</evidence>
<dbReference type="Proteomes" id="UP000077002">
    <property type="component" value="Unassembled WGS sequence"/>
</dbReference>
<protein>
    <recommendedName>
        <fullName evidence="1">Lipocalin-like domain-containing protein</fullName>
    </recommendedName>
</protein>
<name>A0A177EUM6_9EURO</name>